<dbReference type="InterPro" id="IPR022770">
    <property type="entry name" value="IucA/IucC-like_C"/>
</dbReference>
<evidence type="ECO:0000256" key="2">
    <source>
        <dbReference type="ARBA" id="ARBA00007832"/>
    </source>
</evidence>
<evidence type="ECO:0000313" key="7">
    <source>
        <dbReference type="Proteomes" id="UP000607311"/>
    </source>
</evidence>
<dbReference type="AlphaFoldDB" id="A0A9W5UL42"/>
<comment type="caution">
    <text evidence="6">The sequence shown here is derived from an EMBL/GenBank/DDBJ whole genome shotgun (WGS) entry which is preliminary data.</text>
</comment>
<evidence type="ECO:0000256" key="3">
    <source>
        <dbReference type="SAM" id="MobiDB-lite"/>
    </source>
</evidence>
<name>A0A9W5UL42_9ACTN</name>
<feature type="domain" description="Aerobactin siderophore biosynthesis IucA/IucC N-terminal" evidence="4">
    <location>
        <begin position="170"/>
        <end position="375"/>
    </location>
</feature>
<dbReference type="Pfam" id="PF06276">
    <property type="entry name" value="FhuF"/>
    <property type="match status" value="1"/>
</dbReference>
<dbReference type="Gene3D" id="1.10.510.40">
    <property type="match status" value="1"/>
</dbReference>
<dbReference type="GO" id="GO:0016881">
    <property type="term" value="F:acid-amino acid ligase activity"/>
    <property type="evidence" value="ECO:0007669"/>
    <property type="project" value="UniProtKB-ARBA"/>
</dbReference>
<evidence type="ECO:0000256" key="1">
    <source>
        <dbReference type="ARBA" id="ARBA00004924"/>
    </source>
</evidence>
<comment type="similarity">
    <text evidence="2">Belongs to the IucA/IucC family.</text>
</comment>
<feature type="region of interest" description="Disordered" evidence="3">
    <location>
        <begin position="87"/>
        <end position="113"/>
    </location>
</feature>
<evidence type="ECO:0000259" key="4">
    <source>
        <dbReference type="Pfam" id="PF04183"/>
    </source>
</evidence>
<dbReference type="OrthoDB" id="495728at2"/>
<feature type="domain" description="Aerobactin siderophore biosynthesis IucA/IucC-like C-terminal" evidence="5">
    <location>
        <begin position="386"/>
        <end position="540"/>
    </location>
</feature>
<protein>
    <submittedName>
        <fullName evidence="6">Iron transporter</fullName>
    </submittedName>
</protein>
<dbReference type="EMBL" id="BOPD01000002">
    <property type="protein sequence ID" value="GIJ30869.1"/>
    <property type="molecule type" value="Genomic_DNA"/>
</dbReference>
<dbReference type="InterPro" id="IPR007310">
    <property type="entry name" value="Aerobactin_biosyn_IucA/IucC_N"/>
</dbReference>
<reference evidence="6" key="1">
    <citation type="submission" date="2021-01" db="EMBL/GenBank/DDBJ databases">
        <title>Whole genome shotgun sequence of Verrucosispora sediminis NBRC 107745.</title>
        <authorList>
            <person name="Komaki H."/>
            <person name="Tamura T."/>
        </authorList>
    </citation>
    <scope>NUCLEOTIDE SEQUENCE</scope>
    <source>
        <strain evidence="6">NBRC 107745</strain>
    </source>
</reference>
<dbReference type="Pfam" id="PF04183">
    <property type="entry name" value="IucA_IucC"/>
    <property type="match status" value="1"/>
</dbReference>
<dbReference type="PANTHER" id="PTHR34384">
    <property type="entry name" value="L-2,3-DIAMINOPROPANOATE--CITRATE LIGASE"/>
    <property type="match status" value="1"/>
</dbReference>
<organism evidence="6 7">
    <name type="scientific">Micromonospora sediminimaris</name>
    <dbReference type="NCBI Taxonomy" id="547162"/>
    <lineage>
        <taxon>Bacteria</taxon>
        <taxon>Bacillati</taxon>
        <taxon>Actinomycetota</taxon>
        <taxon>Actinomycetes</taxon>
        <taxon>Micromonosporales</taxon>
        <taxon>Micromonosporaceae</taxon>
        <taxon>Micromonospora</taxon>
    </lineage>
</organism>
<evidence type="ECO:0000313" key="6">
    <source>
        <dbReference type="EMBL" id="GIJ30869.1"/>
    </source>
</evidence>
<dbReference type="Proteomes" id="UP000607311">
    <property type="component" value="Unassembled WGS sequence"/>
</dbReference>
<comment type="pathway">
    <text evidence="1">Siderophore biosynthesis.</text>
</comment>
<dbReference type="RefSeq" id="WP_093402083.1">
    <property type="nucleotide sequence ID" value="NZ_BOPD01000002.1"/>
</dbReference>
<dbReference type="PANTHER" id="PTHR34384:SF5">
    <property type="entry name" value="L-2,3-DIAMINOPROPANOATE--CITRATE LIGASE"/>
    <property type="match status" value="1"/>
</dbReference>
<gene>
    <name evidence="6" type="ORF">Vse01_00170</name>
</gene>
<proteinExistence type="inferred from homology"/>
<dbReference type="GO" id="GO:0019290">
    <property type="term" value="P:siderophore biosynthetic process"/>
    <property type="evidence" value="ECO:0007669"/>
    <property type="project" value="InterPro"/>
</dbReference>
<keyword evidence="7" id="KW-1185">Reference proteome</keyword>
<accession>A0A9W5UL42</accession>
<dbReference type="InterPro" id="IPR037455">
    <property type="entry name" value="LucA/IucC-like"/>
</dbReference>
<evidence type="ECO:0000259" key="5">
    <source>
        <dbReference type="Pfam" id="PF06276"/>
    </source>
</evidence>
<sequence>MTPQTAEATAGPAERAADLATTHTLLSCYLREVAAPDGAAETVGGQLRVRLPHLGLTLSCRLARVSPVLAHRYVGPVRCRPAAAPVARRHPAVPDPPAADTPGDGSTDADGPVDGAQLARLLAAELTARTGLTNDEFVEQVLGSRDALATLLRQRPSNDPTPTGDPVVDDYVDSEQCLVHGHPHHPSPKWRSGDPASWRRYAPELRSSFRLDWLAVPADLVAGDGPVDELIAPLDPPDAPPGHHLLPVHPWQLDLMPPTDPRLRRLGPAGVPVRPTASVRTLYAPSVDLFLKTSLHIRITNCLRKNARYELTGAVALTRFLSGVPLPARVGLLREPGYRTVDLPGADEAYGTILRTGVREHLRPGERMVLAAALASAPLTVPDPFDWWRVYVELLVPTVLRLWLGHGVVHEAHLQNVLVVLDPDGRPVRLILRDLEGLKLDLGRLAAWPDRVPRQAAYTPAQAARRVVYCLFVNHLAGLAGALADGHPGTEPRLWQTVRRAVEAAYAQLGEPAELAPLLHGAPLTAKANLLVRWHRAADQQAPYVEVPNPLGGAG</sequence>